<evidence type="ECO:0000313" key="1">
    <source>
        <dbReference type="EMBL" id="REE83486.1"/>
    </source>
</evidence>
<comment type="caution">
    <text evidence="1">The sequence shown here is derived from an EMBL/GenBank/DDBJ whole genome shotgun (WGS) entry which is preliminary data.</text>
</comment>
<protein>
    <recommendedName>
        <fullName evidence="3">Lumazine-binding protein</fullName>
    </recommendedName>
</protein>
<organism evidence="1 2">
    <name type="scientific">Lutibacter oceani</name>
    <dbReference type="NCBI Taxonomy" id="1853311"/>
    <lineage>
        <taxon>Bacteria</taxon>
        <taxon>Pseudomonadati</taxon>
        <taxon>Bacteroidota</taxon>
        <taxon>Flavobacteriia</taxon>
        <taxon>Flavobacteriales</taxon>
        <taxon>Flavobacteriaceae</taxon>
        <taxon>Lutibacter</taxon>
    </lineage>
</organism>
<dbReference type="EMBL" id="QTTQ01000009">
    <property type="protein sequence ID" value="REE83486.1"/>
    <property type="molecule type" value="Genomic_DNA"/>
</dbReference>
<evidence type="ECO:0000313" key="2">
    <source>
        <dbReference type="Proteomes" id="UP000256429"/>
    </source>
</evidence>
<dbReference type="AlphaFoldDB" id="A0A3D9S2G0"/>
<proteinExistence type="predicted"/>
<dbReference type="SUPFAM" id="SSF54427">
    <property type="entry name" value="NTF2-like"/>
    <property type="match status" value="1"/>
</dbReference>
<dbReference type="Gene3D" id="3.10.450.50">
    <property type="match status" value="1"/>
</dbReference>
<dbReference type="RefSeq" id="WP_115878221.1">
    <property type="nucleotide sequence ID" value="NZ_QTTQ01000009.1"/>
</dbReference>
<dbReference type="OrthoDB" id="117186at2"/>
<evidence type="ECO:0008006" key="3">
    <source>
        <dbReference type="Google" id="ProtNLM"/>
    </source>
</evidence>
<dbReference type="InterPro" id="IPR032710">
    <property type="entry name" value="NTF2-like_dom_sf"/>
</dbReference>
<reference evidence="1 2" key="1">
    <citation type="submission" date="2018-08" db="EMBL/GenBank/DDBJ databases">
        <title>Genomic Encyclopedia of Type Strains, Phase III (KMG-III): the genomes of soil and plant-associated and newly described type strains.</title>
        <authorList>
            <person name="Whitman W."/>
        </authorList>
    </citation>
    <scope>NUCLEOTIDE SEQUENCE [LARGE SCALE GENOMIC DNA]</scope>
    <source>
        <strain evidence="1 2">325-5</strain>
    </source>
</reference>
<sequence>MKNLLFYVLIFMCFQMNSQNKNEAEKVKTCINSFFEGMHKADTLLINKVTDTTLILQTIFVNKNKETTLITSSKKNFLKAISNKNPNDIWFEKLMSFNIKIDTNMANVWAPYEFYLNGEFSHCGVNSFQLFKNNGNWEIIYIVDTRRKVCN</sequence>
<accession>A0A3D9S2G0</accession>
<keyword evidence="2" id="KW-1185">Reference proteome</keyword>
<gene>
    <name evidence="1" type="ORF">BX611_0777</name>
</gene>
<name>A0A3D9S2G0_9FLAO</name>
<dbReference type="Proteomes" id="UP000256429">
    <property type="component" value="Unassembled WGS sequence"/>
</dbReference>